<evidence type="ECO:0000256" key="3">
    <source>
        <dbReference type="ARBA" id="ARBA00019010"/>
    </source>
</evidence>
<evidence type="ECO:0000256" key="2">
    <source>
        <dbReference type="ARBA" id="ARBA00007599"/>
    </source>
</evidence>
<evidence type="ECO:0000256" key="4">
    <source>
        <dbReference type="ARBA" id="ARBA00022490"/>
    </source>
</evidence>
<evidence type="ECO:0000256" key="9">
    <source>
        <dbReference type="ARBA" id="ARBA00022842"/>
    </source>
</evidence>
<dbReference type="Proteomes" id="UP000229385">
    <property type="component" value="Unassembled WGS sequence"/>
</dbReference>
<gene>
    <name evidence="11" type="ORF">CO174_03720</name>
</gene>
<protein>
    <recommendedName>
        <fullName evidence="3">tRNA threonylcarbamoyladenosine biosynthesis protein TsaE</fullName>
    </recommendedName>
    <alternativeName>
        <fullName evidence="10">t(6)A37 threonylcarbamoyladenosine biosynthesis protein TsaE</fullName>
    </alternativeName>
</protein>
<dbReference type="PANTHER" id="PTHR33540">
    <property type="entry name" value="TRNA THREONYLCARBAMOYLADENOSINE BIOSYNTHESIS PROTEIN TSAE"/>
    <property type="match status" value="1"/>
</dbReference>
<keyword evidence="11" id="KW-0808">Transferase</keyword>
<keyword evidence="4" id="KW-0963">Cytoplasm</keyword>
<reference evidence="12" key="1">
    <citation type="submission" date="2017-09" db="EMBL/GenBank/DDBJ databases">
        <title>Depth-based differentiation of microbial function through sediment-hosted aquifers and enrichment of novel symbionts in the deep terrestrial subsurface.</title>
        <authorList>
            <person name="Probst A.J."/>
            <person name="Ladd B."/>
            <person name="Jarett J.K."/>
            <person name="Geller-Mcgrath D.E."/>
            <person name="Sieber C.M.K."/>
            <person name="Emerson J.B."/>
            <person name="Anantharaman K."/>
            <person name="Thomas B.C."/>
            <person name="Malmstrom R."/>
            <person name="Stieglmeier M."/>
            <person name="Klingl A."/>
            <person name="Woyke T."/>
            <person name="Ryan C.M."/>
            <person name="Banfield J.F."/>
        </authorList>
    </citation>
    <scope>NUCLEOTIDE SEQUENCE [LARGE SCALE GENOMIC DNA]</scope>
</reference>
<dbReference type="InterPro" id="IPR027417">
    <property type="entry name" value="P-loop_NTPase"/>
</dbReference>
<dbReference type="GO" id="GO:0005524">
    <property type="term" value="F:ATP binding"/>
    <property type="evidence" value="ECO:0007669"/>
    <property type="project" value="UniProtKB-KW"/>
</dbReference>
<dbReference type="SUPFAM" id="SSF52540">
    <property type="entry name" value="P-loop containing nucleoside triphosphate hydrolases"/>
    <property type="match status" value="1"/>
</dbReference>
<dbReference type="Gene3D" id="3.40.50.300">
    <property type="entry name" value="P-loop containing nucleotide triphosphate hydrolases"/>
    <property type="match status" value="1"/>
</dbReference>
<keyword evidence="5" id="KW-0819">tRNA processing</keyword>
<comment type="similarity">
    <text evidence="2">Belongs to the TsaE family.</text>
</comment>
<dbReference type="GO" id="GO:0002949">
    <property type="term" value="P:tRNA threonylcarbamoyladenosine modification"/>
    <property type="evidence" value="ECO:0007669"/>
    <property type="project" value="InterPro"/>
</dbReference>
<dbReference type="AlphaFoldDB" id="A0A2M7XBT3"/>
<dbReference type="Pfam" id="PF02367">
    <property type="entry name" value="TsaE"/>
    <property type="match status" value="1"/>
</dbReference>
<organism evidence="11 12">
    <name type="scientific">Candidatus Uhrbacteria bacterium CG_4_9_14_3_um_filter_50_9</name>
    <dbReference type="NCBI Taxonomy" id="1975035"/>
    <lineage>
        <taxon>Bacteria</taxon>
        <taxon>Candidatus Uhriibacteriota</taxon>
    </lineage>
</organism>
<dbReference type="GO" id="GO:0016740">
    <property type="term" value="F:transferase activity"/>
    <property type="evidence" value="ECO:0007669"/>
    <property type="project" value="UniProtKB-KW"/>
</dbReference>
<evidence type="ECO:0000256" key="7">
    <source>
        <dbReference type="ARBA" id="ARBA00022741"/>
    </source>
</evidence>
<evidence type="ECO:0000256" key="5">
    <source>
        <dbReference type="ARBA" id="ARBA00022694"/>
    </source>
</evidence>
<evidence type="ECO:0000256" key="1">
    <source>
        <dbReference type="ARBA" id="ARBA00004496"/>
    </source>
</evidence>
<keyword evidence="8" id="KW-0067">ATP-binding</keyword>
<proteinExistence type="inferred from homology"/>
<dbReference type="PANTHER" id="PTHR33540:SF2">
    <property type="entry name" value="TRNA THREONYLCARBAMOYLADENOSINE BIOSYNTHESIS PROTEIN TSAE"/>
    <property type="match status" value="1"/>
</dbReference>
<comment type="caution">
    <text evidence="11">The sequence shown here is derived from an EMBL/GenBank/DDBJ whole genome shotgun (WGS) entry which is preliminary data.</text>
</comment>
<dbReference type="CDD" id="cd02019">
    <property type="entry name" value="NK"/>
    <property type="match status" value="1"/>
</dbReference>
<sequence length="142" mass="16118">MMSHSEQQTLEIAAEFAATLKGGEIVFLEGDLGTGKTTFVRGVARSMGFEEPVRSPTFTIMNRYPVSQEQIKELLHLDLYRIEDSKELQTLALEEEVGLPRTVTFIEWPVRAQEWGIQPSHEIRFETGPEGHDIEINEKTTV</sequence>
<dbReference type="InterPro" id="IPR003442">
    <property type="entry name" value="T6A_TsaE"/>
</dbReference>
<evidence type="ECO:0000313" key="11">
    <source>
        <dbReference type="EMBL" id="PJA45335.1"/>
    </source>
</evidence>
<evidence type="ECO:0000256" key="10">
    <source>
        <dbReference type="ARBA" id="ARBA00032441"/>
    </source>
</evidence>
<keyword evidence="9" id="KW-0460">Magnesium</keyword>
<dbReference type="EMBL" id="PFWU01000043">
    <property type="protein sequence ID" value="PJA45335.1"/>
    <property type="molecule type" value="Genomic_DNA"/>
</dbReference>
<evidence type="ECO:0000256" key="6">
    <source>
        <dbReference type="ARBA" id="ARBA00022723"/>
    </source>
</evidence>
<dbReference type="GO" id="GO:0046872">
    <property type="term" value="F:metal ion binding"/>
    <property type="evidence" value="ECO:0007669"/>
    <property type="project" value="UniProtKB-KW"/>
</dbReference>
<name>A0A2M7XBT3_9BACT</name>
<keyword evidence="7" id="KW-0547">Nucleotide-binding</keyword>
<dbReference type="NCBIfam" id="TIGR00150">
    <property type="entry name" value="T6A_YjeE"/>
    <property type="match status" value="1"/>
</dbReference>
<accession>A0A2M7XBT3</accession>
<keyword evidence="6" id="KW-0479">Metal-binding</keyword>
<evidence type="ECO:0000313" key="12">
    <source>
        <dbReference type="Proteomes" id="UP000229385"/>
    </source>
</evidence>
<dbReference type="GO" id="GO:0005737">
    <property type="term" value="C:cytoplasm"/>
    <property type="evidence" value="ECO:0007669"/>
    <property type="project" value="UniProtKB-SubCell"/>
</dbReference>
<evidence type="ECO:0000256" key="8">
    <source>
        <dbReference type="ARBA" id="ARBA00022840"/>
    </source>
</evidence>
<comment type="subcellular location">
    <subcellularLocation>
        <location evidence="1">Cytoplasm</location>
    </subcellularLocation>
</comment>